<dbReference type="AlphaFoldDB" id="A0A8H7FAQ4"/>
<protein>
    <submittedName>
        <fullName evidence="3">Uncharacterized protein</fullName>
    </submittedName>
</protein>
<feature type="compositionally biased region" description="Low complexity" evidence="1">
    <location>
        <begin position="541"/>
        <end position="552"/>
    </location>
</feature>
<feature type="compositionally biased region" description="Basic and acidic residues" evidence="1">
    <location>
        <begin position="257"/>
        <end position="272"/>
    </location>
</feature>
<feature type="compositionally biased region" description="Low complexity" evidence="1">
    <location>
        <begin position="170"/>
        <end position="180"/>
    </location>
</feature>
<feature type="compositionally biased region" description="Polar residues" evidence="1">
    <location>
        <begin position="7"/>
        <end position="33"/>
    </location>
</feature>
<proteinExistence type="predicted"/>
<keyword evidence="2" id="KW-0812">Transmembrane</keyword>
<comment type="caution">
    <text evidence="3">The sequence shown here is derived from an EMBL/GenBank/DDBJ whole genome shotgun (WGS) entry which is preliminary data.</text>
</comment>
<evidence type="ECO:0000313" key="3">
    <source>
        <dbReference type="EMBL" id="KAF7784292.1"/>
    </source>
</evidence>
<feature type="region of interest" description="Disordered" evidence="1">
    <location>
        <begin position="535"/>
        <end position="561"/>
    </location>
</feature>
<feature type="region of interest" description="Disordered" evidence="1">
    <location>
        <begin position="253"/>
        <end position="274"/>
    </location>
</feature>
<gene>
    <name evidence="3" type="ORF">Agabi119p4_457</name>
</gene>
<feature type="region of interest" description="Disordered" evidence="1">
    <location>
        <begin position="170"/>
        <end position="204"/>
    </location>
</feature>
<dbReference type="Proteomes" id="UP000629468">
    <property type="component" value="Unassembled WGS sequence"/>
</dbReference>
<evidence type="ECO:0000256" key="2">
    <source>
        <dbReference type="SAM" id="Phobius"/>
    </source>
</evidence>
<dbReference type="EMBL" id="JABXXO010000001">
    <property type="protein sequence ID" value="KAF7784292.1"/>
    <property type="molecule type" value="Genomic_DNA"/>
</dbReference>
<organism evidence="3 4">
    <name type="scientific">Agaricus bisporus var. burnettii</name>
    <dbReference type="NCBI Taxonomy" id="192524"/>
    <lineage>
        <taxon>Eukaryota</taxon>
        <taxon>Fungi</taxon>
        <taxon>Dikarya</taxon>
        <taxon>Basidiomycota</taxon>
        <taxon>Agaricomycotina</taxon>
        <taxon>Agaricomycetes</taxon>
        <taxon>Agaricomycetidae</taxon>
        <taxon>Agaricales</taxon>
        <taxon>Agaricineae</taxon>
        <taxon>Agaricaceae</taxon>
        <taxon>Agaricus</taxon>
    </lineage>
</organism>
<sequence>MVILESDSPSPKKSFSHPQPGFNQPGPSTTAGNQPYRLNPQVDNEAARLPNHVATAMDSPVNVPMEPPPAFAPYDAAWFEVGQGDVVSHDKHLNVDGEALYRFLLTQAEQRPPSYRIHCKGTHNETRFRFVSSSNHNSHHDSRNHNSTRTESYTEHITDFDFYIDVTPPSFSSESTVSSPAIASDNKTRREGPTRGQAEASASDFAPTQWSMADNEPAYRGKVVREVQMGNNALPDDEALLLFSRSSINSTSSRRATRIERKDHSQWSEQRTRKGLPPWATGVNDWNIASAQPHHTLRSSKTIRQWADEYCASPKLLKEFVYTKVLYGWDISQLETVIRSTITLSPYHGDIQVTFIPIKSKIYIRPSNQLSRALSNMWLKFLSVILFIFPFIWLFKRFHSKGGGRWEVCGSAYALKKLIPLDHSDITDTSSSSRESELPSYDDVALPSTLSLPSSSVPLTGSTPPPSTSHAAPQTRIVQTSQGPHKLIGQREGEWFRRWESFIIRAVLTRYQSSVPLTTHSDLYAQYTAPGSILEGYHDNPSSTTPTRSTTRGGPGEIFLP</sequence>
<name>A0A8H7FAQ4_AGABI</name>
<feature type="region of interest" description="Disordered" evidence="1">
    <location>
        <begin position="455"/>
        <end position="484"/>
    </location>
</feature>
<feature type="compositionally biased region" description="Polar residues" evidence="1">
    <location>
        <begin position="470"/>
        <end position="483"/>
    </location>
</feature>
<accession>A0A8H7FAQ4</accession>
<dbReference type="PANTHER" id="PTHR37848">
    <property type="entry name" value="EXPRESSED PROTEIN"/>
    <property type="match status" value="1"/>
</dbReference>
<keyword evidence="2" id="KW-1133">Transmembrane helix</keyword>
<dbReference type="PANTHER" id="PTHR37848:SF1">
    <property type="entry name" value="SUN DOMAIN-CONTAINING PROTEIN"/>
    <property type="match status" value="1"/>
</dbReference>
<keyword evidence="2" id="KW-0472">Membrane</keyword>
<reference evidence="3 4" key="1">
    <citation type="journal article" name="Sci. Rep.">
        <title>Telomere-to-telomere assembled and centromere annotated genomes of the two main subspecies of the button mushroom Agaricus bisporus reveal especially polymorphic chromosome ends.</title>
        <authorList>
            <person name="Sonnenberg A.S.M."/>
            <person name="Sedaghat-Telgerd N."/>
            <person name="Lavrijssen B."/>
            <person name="Ohm R.A."/>
            <person name="Hendrickx P.M."/>
            <person name="Scholtmeijer K."/>
            <person name="Baars J.J.P."/>
            <person name="van Peer A."/>
        </authorList>
    </citation>
    <scope>NUCLEOTIDE SEQUENCE [LARGE SCALE GENOMIC DNA]</scope>
    <source>
        <strain evidence="3 4">H119_p4</strain>
    </source>
</reference>
<evidence type="ECO:0000313" key="4">
    <source>
        <dbReference type="Proteomes" id="UP000629468"/>
    </source>
</evidence>
<evidence type="ECO:0000256" key="1">
    <source>
        <dbReference type="SAM" id="MobiDB-lite"/>
    </source>
</evidence>
<feature type="region of interest" description="Disordered" evidence="1">
    <location>
        <begin position="1"/>
        <end position="38"/>
    </location>
</feature>
<feature type="transmembrane region" description="Helical" evidence="2">
    <location>
        <begin position="377"/>
        <end position="395"/>
    </location>
</feature>